<dbReference type="GO" id="GO:0010629">
    <property type="term" value="P:negative regulation of gene expression"/>
    <property type="evidence" value="ECO:0007669"/>
    <property type="project" value="TreeGrafter"/>
</dbReference>
<accession>A0AAD9NTA1</accession>
<dbReference type="GO" id="GO:0003714">
    <property type="term" value="F:transcription corepressor activity"/>
    <property type="evidence" value="ECO:0007669"/>
    <property type="project" value="TreeGrafter"/>
</dbReference>
<keyword evidence="4 6" id="KW-0520">NAD</keyword>
<name>A0AAD9NTA1_RIDPI</name>
<keyword evidence="5" id="KW-0539">Nucleus</keyword>
<feature type="domain" description="PARP catalytic" evidence="7">
    <location>
        <begin position="1"/>
        <end position="140"/>
    </location>
</feature>
<proteinExistence type="predicted"/>
<evidence type="ECO:0000256" key="3">
    <source>
        <dbReference type="ARBA" id="ARBA00022679"/>
    </source>
</evidence>
<dbReference type="GO" id="GO:0003950">
    <property type="term" value="F:NAD+ poly-ADP-ribosyltransferase activity"/>
    <property type="evidence" value="ECO:0007669"/>
    <property type="project" value="UniProtKB-UniRule"/>
</dbReference>
<dbReference type="SUPFAM" id="SSF56399">
    <property type="entry name" value="ADP-ribosylation"/>
    <property type="match status" value="1"/>
</dbReference>
<keyword evidence="9" id="KW-1185">Reference proteome</keyword>
<dbReference type="GO" id="GO:0005737">
    <property type="term" value="C:cytoplasm"/>
    <property type="evidence" value="ECO:0007669"/>
    <property type="project" value="TreeGrafter"/>
</dbReference>
<organism evidence="8 9">
    <name type="scientific">Ridgeia piscesae</name>
    <name type="common">Tubeworm</name>
    <dbReference type="NCBI Taxonomy" id="27915"/>
    <lineage>
        <taxon>Eukaryota</taxon>
        <taxon>Metazoa</taxon>
        <taxon>Spiralia</taxon>
        <taxon>Lophotrochozoa</taxon>
        <taxon>Annelida</taxon>
        <taxon>Polychaeta</taxon>
        <taxon>Sedentaria</taxon>
        <taxon>Canalipalpata</taxon>
        <taxon>Sabellida</taxon>
        <taxon>Siboglinidae</taxon>
        <taxon>Ridgeia</taxon>
    </lineage>
</organism>
<evidence type="ECO:0000313" key="9">
    <source>
        <dbReference type="Proteomes" id="UP001209878"/>
    </source>
</evidence>
<dbReference type="Proteomes" id="UP001209878">
    <property type="component" value="Unassembled WGS sequence"/>
</dbReference>
<evidence type="ECO:0000256" key="5">
    <source>
        <dbReference type="ARBA" id="ARBA00023242"/>
    </source>
</evidence>
<dbReference type="InterPro" id="IPR052056">
    <property type="entry name" value="Mono-ARTD/PARP"/>
</dbReference>
<dbReference type="PROSITE" id="PS51059">
    <property type="entry name" value="PARP_CATALYTIC"/>
    <property type="match status" value="1"/>
</dbReference>
<evidence type="ECO:0000256" key="6">
    <source>
        <dbReference type="RuleBase" id="RU362114"/>
    </source>
</evidence>
<evidence type="ECO:0000313" key="8">
    <source>
        <dbReference type="EMBL" id="KAK2181570.1"/>
    </source>
</evidence>
<evidence type="ECO:0000256" key="2">
    <source>
        <dbReference type="ARBA" id="ARBA00022676"/>
    </source>
</evidence>
<dbReference type="GO" id="GO:0005634">
    <property type="term" value="C:nucleus"/>
    <property type="evidence" value="ECO:0007669"/>
    <property type="project" value="UniProtKB-SubCell"/>
</dbReference>
<dbReference type="PANTHER" id="PTHR14453:SF67">
    <property type="entry name" value="POLY [ADP-RIBOSE] POLYMERASE"/>
    <property type="match status" value="1"/>
</dbReference>
<dbReference type="AlphaFoldDB" id="A0AAD9NTA1"/>
<dbReference type="EC" id="2.4.2.-" evidence="6"/>
<dbReference type="CDD" id="cd01439">
    <property type="entry name" value="TCCD_inducible_PARP_like"/>
    <property type="match status" value="1"/>
</dbReference>
<dbReference type="PANTHER" id="PTHR14453">
    <property type="entry name" value="PARP/ZINC FINGER CCCH TYPE DOMAIN CONTAINING PROTEIN"/>
    <property type="match status" value="1"/>
</dbReference>
<keyword evidence="2 6" id="KW-0328">Glycosyltransferase</keyword>
<comment type="subcellular location">
    <subcellularLocation>
        <location evidence="1">Nucleus</location>
    </subcellularLocation>
</comment>
<dbReference type="GO" id="GO:0070212">
    <property type="term" value="P:protein poly-ADP-ribosylation"/>
    <property type="evidence" value="ECO:0007669"/>
    <property type="project" value="TreeGrafter"/>
</dbReference>
<sequence length="140" mass="15472">MLRKEELAKRSKHPSTIERSLWHGTSANAITNINNGGFNRSYCGKNATLCGEGVYFAVSSSYSAQNHYTRPGARGMKHIYQARVLTGEYTLGDSAYRVPPPNPATPGFPYDTVVDNVSTPGIFVIFLDNQAYPEYLITFS</sequence>
<keyword evidence="3 6" id="KW-0808">Transferase</keyword>
<dbReference type="Gene3D" id="3.90.228.10">
    <property type="match status" value="1"/>
</dbReference>
<protein>
    <recommendedName>
        <fullName evidence="6">Poly [ADP-ribose] polymerase</fullName>
        <shortName evidence="6">PARP</shortName>
        <ecNumber evidence="6">2.4.2.-</ecNumber>
    </recommendedName>
</protein>
<gene>
    <name evidence="8" type="ORF">NP493_393g04004</name>
</gene>
<comment type="caution">
    <text evidence="8">The sequence shown here is derived from an EMBL/GenBank/DDBJ whole genome shotgun (WGS) entry which is preliminary data.</text>
</comment>
<dbReference type="GO" id="GO:1990404">
    <property type="term" value="F:NAD+-protein mono-ADP-ribosyltransferase activity"/>
    <property type="evidence" value="ECO:0007669"/>
    <property type="project" value="TreeGrafter"/>
</dbReference>
<evidence type="ECO:0000259" key="7">
    <source>
        <dbReference type="PROSITE" id="PS51059"/>
    </source>
</evidence>
<dbReference type="Pfam" id="PF00644">
    <property type="entry name" value="PARP"/>
    <property type="match status" value="1"/>
</dbReference>
<dbReference type="InterPro" id="IPR012317">
    <property type="entry name" value="Poly(ADP-ribose)pol_cat_dom"/>
</dbReference>
<evidence type="ECO:0000256" key="1">
    <source>
        <dbReference type="ARBA" id="ARBA00004123"/>
    </source>
</evidence>
<dbReference type="EMBL" id="JAODUO010000392">
    <property type="protein sequence ID" value="KAK2181570.1"/>
    <property type="molecule type" value="Genomic_DNA"/>
</dbReference>
<reference evidence="8" key="1">
    <citation type="journal article" date="2023" name="Mol. Biol. Evol.">
        <title>Third-Generation Sequencing Reveals the Adaptive Role of the Epigenome in Three Deep-Sea Polychaetes.</title>
        <authorList>
            <person name="Perez M."/>
            <person name="Aroh O."/>
            <person name="Sun Y."/>
            <person name="Lan Y."/>
            <person name="Juniper S.K."/>
            <person name="Young C.R."/>
            <person name="Angers B."/>
            <person name="Qian P.Y."/>
        </authorList>
    </citation>
    <scope>NUCLEOTIDE SEQUENCE</scope>
    <source>
        <strain evidence="8">R07B-5</strain>
    </source>
</reference>
<evidence type="ECO:0000256" key="4">
    <source>
        <dbReference type="ARBA" id="ARBA00023027"/>
    </source>
</evidence>